<dbReference type="AlphaFoldDB" id="A0A3G6M2W5"/>
<dbReference type="KEGG" id="ccau:EG346_18310"/>
<gene>
    <name evidence="3" type="ORF">EG346_18310</name>
</gene>
<dbReference type="InterPro" id="IPR013320">
    <property type="entry name" value="ConA-like_dom_sf"/>
</dbReference>
<organism evidence="3 4">
    <name type="scientific">Chryseobacterium carnipullorum</name>
    <dbReference type="NCBI Taxonomy" id="1124835"/>
    <lineage>
        <taxon>Bacteria</taxon>
        <taxon>Pseudomonadati</taxon>
        <taxon>Bacteroidota</taxon>
        <taxon>Flavobacteriia</taxon>
        <taxon>Flavobacteriales</taxon>
        <taxon>Weeksellaceae</taxon>
        <taxon>Chryseobacterium group</taxon>
        <taxon>Chryseobacterium</taxon>
    </lineage>
</organism>
<keyword evidence="1" id="KW-0732">Signal</keyword>
<dbReference type="Proteomes" id="UP000273270">
    <property type="component" value="Chromosome"/>
</dbReference>
<dbReference type="EMBL" id="CP033920">
    <property type="protein sequence ID" value="AZA50011.1"/>
    <property type="molecule type" value="Genomic_DNA"/>
</dbReference>
<evidence type="ECO:0000256" key="1">
    <source>
        <dbReference type="ARBA" id="ARBA00022729"/>
    </source>
</evidence>
<sequence length="317" mass="35060">MCLFLIQPKNNAMKKIYIIAICLLSTVSLAQQIISFESLDGFYTGDIHTQGTWISTPTGDVPPYILNQTICTENATDGMNSLKIVKENTYGTQSIPIIGAFDNLPMMLPYDNFTVSFDINMSQLNGSIFSFQGLSSAEEKYVVRLDFDNTGNVKVLRMISGTPVMEATSGTWQPNLWYRLTVIGTSADVKYYLNGILIYSGTAAESMGMNQLRFVHDNADGTAYIDNLKVYSEALLSAANNTLDKNNVSLYPNPASDFIKISYPGKIKSIEIYDSAGKKVQVKLENDKVALSNLPVGTYLINIKTETGDFSQKFIKK</sequence>
<dbReference type="Pfam" id="PF18962">
    <property type="entry name" value="Por_Secre_tail"/>
    <property type="match status" value="1"/>
</dbReference>
<dbReference type="NCBIfam" id="TIGR04183">
    <property type="entry name" value="Por_Secre_tail"/>
    <property type="match status" value="1"/>
</dbReference>
<evidence type="ECO:0000313" key="3">
    <source>
        <dbReference type="EMBL" id="AZA50011.1"/>
    </source>
</evidence>
<reference evidence="4" key="1">
    <citation type="submission" date="2018-11" db="EMBL/GenBank/DDBJ databases">
        <title>Proposal to divide the Flavobacteriaceae and reorganize its genera based on Amino Acid Identity values calculated from whole genome sequences.</title>
        <authorList>
            <person name="Nicholson A.C."/>
            <person name="Gulvik C.A."/>
            <person name="Whitney A.M."/>
            <person name="Humrighouse B.W."/>
            <person name="Bell M."/>
            <person name="Holmes B."/>
            <person name="Steigerwalt A.G."/>
            <person name="Villarma A."/>
            <person name="Sheth M."/>
            <person name="Batra D."/>
            <person name="Pryor J."/>
            <person name="Bernardet J.-F."/>
            <person name="Hugo C."/>
            <person name="Kampfer P."/>
            <person name="Newman J."/>
            <person name="McQuiston J.R."/>
        </authorList>
    </citation>
    <scope>NUCLEOTIDE SEQUENCE [LARGE SCALE GENOMIC DNA]</scope>
    <source>
        <strain evidence="4">G0188</strain>
    </source>
</reference>
<accession>A0A3G6M2W5</accession>
<evidence type="ECO:0000259" key="2">
    <source>
        <dbReference type="Pfam" id="PF18962"/>
    </source>
</evidence>
<dbReference type="Gene3D" id="2.60.120.200">
    <property type="match status" value="1"/>
</dbReference>
<protein>
    <submittedName>
        <fullName evidence="3">T9SS C-terminal target domain-containing protein</fullName>
    </submittedName>
</protein>
<name>A0A3G6M2W5_CHRCU</name>
<evidence type="ECO:0000313" key="4">
    <source>
        <dbReference type="Proteomes" id="UP000273270"/>
    </source>
</evidence>
<dbReference type="InterPro" id="IPR026444">
    <property type="entry name" value="Secre_tail"/>
</dbReference>
<dbReference type="OrthoDB" id="1467680at2"/>
<dbReference type="Pfam" id="PF13385">
    <property type="entry name" value="Laminin_G_3"/>
    <property type="match status" value="1"/>
</dbReference>
<proteinExistence type="predicted"/>
<dbReference type="GO" id="GO:0005975">
    <property type="term" value="P:carbohydrate metabolic process"/>
    <property type="evidence" value="ECO:0007669"/>
    <property type="project" value="UniProtKB-ARBA"/>
</dbReference>
<dbReference type="GO" id="GO:0004553">
    <property type="term" value="F:hydrolase activity, hydrolyzing O-glycosyl compounds"/>
    <property type="evidence" value="ECO:0007669"/>
    <property type="project" value="UniProtKB-ARBA"/>
</dbReference>
<keyword evidence="4" id="KW-1185">Reference proteome</keyword>
<dbReference type="SUPFAM" id="SSF49899">
    <property type="entry name" value="Concanavalin A-like lectins/glucanases"/>
    <property type="match status" value="1"/>
</dbReference>
<feature type="domain" description="Secretion system C-terminal sorting" evidence="2">
    <location>
        <begin position="250"/>
        <end position="315"/>
    </location>
</feature>